<gene>
    <name evidence="10" type="ORF">LSINAPIS_LOCUS9706</name>
</gene>
<proteinExistence type="predicted"/>
<dbReference type="SMART" id="SM00389">
    <property type="entry name" value="HOX"/>
    <property type="match status" value="1"/>
</dbReference>
<name>A0A5E4QMW7_9NEOP</name>
<protein>
    <recommendedName>
        <fullName evidence="9">Homeobox domain-containing protein</fullName>
    </recommendedName>
</protein>
<sequence>MILYMIFLLSTDSQSSHLNLFNSRPQPKKKRKSRTAFTNHQIFELEKRFLYQKYLSPADRDEIASSLGLSNAQVITWFQNRRAKLKRDMEELKKDVESAKVLSAHKSFLENVTDLGILKKKAMSIGASEEAATNLVVSASK</sequence>
<keyword evidence="8" id="KW-0175">Coiled coil</keyword>
<dbReference type="InterPro" id="IPR017970">
    <property type="entry name" value="Homeobox_CS"/>
</dbReference>
<dbReference type="CDD" id="cd00086">
    <property type="entry name" value="homeodomain"/>
    <property type="match status" value="1"/>
</dbReference>
<evidence type="ECO:0000256" key="3">
    <source>
        <dbReference type="ARBA" id="ARBA00023125"/>
    </source>
</evidence>
<dbReference type="InterPro" id="IPR000047">
    <property type="entry name" value="HTH_motif"/>
</dbReference>
<evidence type="ECO:0000259" key="9">
    <source>
        <dbReference type="PROSITE" id="PS50071"/>
    </source>
</evidence>
<dbReference type="InterPro" id="IPR051892">
    <property type="entry name" value="LBX_TF"/>
</dbReference>
<reference evidence="10 11" key="1">
    <citation type="submission" date="2017-07" db="EMBL/GenBank/DDBJ databases">
        <authorList>
            <person name="Talla V."/>
            <person name="Backstrom N."/>
        </authorList>
    </citation>
    <scope>NUCLEOTIDE SEQUENCE [LARGE SCALE GENOMIC DNA]</scope>
</reference>
<evidence type="ECO:0000256" key="8">
    <source>
        <dbReference type="SAM" id="Coils"/>
    </source>
</evidence>
<evidence type="ECO:0000256" key="1">
    <source>
        <dbReference type="ARBA" id="ARBA00004123"/>
    </source>
</evidence>
<evidence type="ECO:0000313" key="10">
    <source>
        <dbReference type="EMBL" id="VVC98669.1"/>
    </source>
</evidence>
<dbReference type="InterPro" id="IPR001356">
    <property type="entry name" value="HD"/>
</dbReference>
<evidence type="ECO:0000256" key="2">
    <source>
        <dbReference type="ARBA" id="ARBA00022473"/>
    </source>
</evidence>
<dbReference type="Pfam" id="PF00046">
    <property type="entry name" value="Homeodomain"/>
    <property type="match status" value="1"/>
</dbReference>
<dbReference type="InterPro" id="IPR020479">
    <property type="entry name" value="HD_metazoa"/>
</dbReference>
<keyword evidence="2" id="KW-0217">Developmental protein</keyword>
<keyword evidence="4 6" id="KW-0371">Homeobox</keyword>
<accession>A0A5E4QMW7</accession>
<dbReference type="InterPro" id="IPR009057">
    <property type="entry name" value="Homeodomain-like_sf"/>
</dbReference>
<dbReference type="FunFam" id="1.10.10.60:FF:000098">
    <property type="entry name" value="Transcription factor LBX1"/>
    <property type="match status" value="1"/>
</dbReference>
<feature type="coiled-coil region" evidence="8">
    <location>
        <begin position="75"/>
        <end position="102"/>
    </location>
</feature>
<dbReference type="AlphaFoldDB" id="A0A5E4QMW7"/>
<evidence type="ECO:0000256" key="7">
    <source>
        <dbReference type="RuleBase" id="RU000682"/>
    </source>
</evidence>
<evidence type="ECO:0000256" key="6">
    <source>
        <dbReference type="PROSITE-ProRule" id="PRU00108"/>
    </source>
</evidence>
<dbReference type="SUPFAM" id="SSF46689">
    <property type="entry name" value="Homeodomain-like"/>
    <property type="match status" value="1"/>
</dbReference>
<keyword evidence="5 6" id="KW-0539">Nucleus</keyword>
<comment type="subcellular location">
    <subcellularLocation>
        <location evidence="1 6 7">Nucleus</location>
    </subcellularLocation>
</comment>
<dbReference type="Gene3D" id="1.10.10.60">
    <property type="entry name" value="Homeodomain-like"/>
    <property type="match status" value="1"/>
</dbReference>
<organism evidence="10 11">
    <name type="scientific">Leptidea sinapis</name>
    <dbReference type="NCBI Taxonomy" id="189913"/>
    <lineage>
        <taxon>Eukaryota</taxon>
        <taxon>Metazoa</taxon>
        <taxon>Ecdysozoa</taxon>
        <taxon>Arthropoda</taxon>
        <taxon>Hexapoda</taxon>
        <taxon>Insecta</taxon>
        <taxon>Pterygota</taxon>
        <taxon>Neoptera</taxon>
        <taxon>Endopterygota</taxon>
        <taxon>Lepidoptera</taxon>
        <taxon>Glossata</taxon>
        <taxon>Ditrysia</taxon>
        <taxon>Papilionoidea</taxon>
        <taxon>Pieridae</taxon>
        <taxon>Dismorphiinae</taxon>
        <taxon>Leptidea</taxon>
    </lineage>
</organism>
<evidence type="ECO:0000256" key="5">
    <source>
        <dbReference type="ARBA" id="ARBA00023242"/>
    </source>
</evidence>
<dbReference type="PANTHER" id="PTHR24336:SF8">
    <property type="entry name" value="LADYBIRD EARLY-RELATED"/>
    <property type="match status" value="1"/>
</dbReference>
<dbReference type="PRINTS" id="PR00031">
    <property type="entry name" value="HTHREPRESSR"/>
</dbReference>
<dbReference type="PRINTS" id="PR00024">
    <property type="entry name" value="HOMEOBOX"/>
</dbReference>
<evidence type="ECO:0000256" key="4">
    <source>
        <dbReference type="ARBA" id="ARBA00023155"/>
    </source>
</evidence>
<dbReference type="EMBL" id="FZQP02003712">
    <property type="protein sequence ID" value="VVC98669.1"/>
    <property type="molecule type" value="Genomic_DNA"/>
</dbReference>
<dbReference type="GO" id="GO:0005634">
    <property type="term" value="C:nucleus"/>
    <property type="evidence" value="ECO:0007669"/>
    <property type="project" value="UniProtKB-SubCell"/>
</dbReference>
<dbReference type="Proteomes" id="UP000324832">
    <property type="component" value="Unassembled WGS sequence"/>
</dbReference>
<evidence type="ECO:0000313" key="11">
    <source>
        <dbReference type="Proteomes" id="UP000324832"/>
    </source>
</evidence>
<dbReference type="PROSITE" id="PS00027">
    <property type="entry name" value="HOMEOBOX_1"/>
    <property type="match status" value="1"/>
</dbReference>
<feature type="domain" description="Homeobox" evidence="9">
    <location>
        <begin position="28"/>
        <end position="88"/>
    </location>
</feature>
<feature type="DNA-binding region" description="Homeobox" evidence="6">
    <location>
        <begin position="30"/>
        <end position="89"/>
    </location>
</feature>
<keyword evidence="11" id="KW-1185">Reference proteome</keyword>
<dbReference type="GO" id="GO:0000981">
    <property type="term" value="F:DNA-binding transcription factor activity, RNA polymerase II-specific"/>
    <property type="evidence" value="ECO:0007669"/>
    <property type="project" value="InterPro"/>
</dbReference>
<dbReference type="PANTHER" id="PTHR24336">
    <property type="entry name" value="TRANSCRIPTION FACTOR LBX"/>
    <property type="match status" value="1"/>
</dbReference>
<dbReference type="GO" id="GO:1990837">
    <property type="term" value="F:sequence-specific double-stranded DNA binding"/>
    <property type="evidence" value="ECO:0007669"/>
    <property type="project" value="TreeGrafter"/>
</dbReference>
<dbReference type="PROSITE" id="PS50071">
    <property type="entry name" value="HOMEOBOX_2"/>
    <property type="match status" value="1"/>
</dbReference>
<keyword evidence="3 6" id="KW-0238">DNA-binding</keyword>